<evidence type="ECO:0000313" key="3">
    <source>
        <dbReference type="Proteomes" id="UP000219546"/>
    </source>
</evidence>
<proteinExistence type="predicted"/>
<dbReference type="Proteomes" id="UP000219546">
    <property type="component" value="Unassembled WGS sequence"/>
</dbReference>
<evidence type="ECO:0000313" key="2">
    <source>
        <dbReference type="EMBL" id="SNX74703.1"/>
    </source>
</evidence>
<gene>
    <name evidence="2" type="ORF">SAMN05877753_11024</name>
</gene>
<accession>A0A285D6B9</accession>
<dbReference type="OrthoDB" id="7864805at2"/>
<dbReference type="PANTHER" id="PTHR34821">
    <property type="entry name" value="INNER MEMBRANE PROTEIN YDCZ"/>
    <property type="match status" value="1"/>
</dbReference>
<evidence type="ECO:0000256" key="1">
    <source>
        <dbReference type="SAM" id="Phobius"/>
    </source>
</evidence>
<protein>
    <submittedName>
        <fullName evidence="2">Transporter family-2 protein</fullName>
    </submittedName>
</protein>
<dbReference type="PANTHER" id="PTHR34821:SF2">
    <property type="entry name" value="INNER MEMBRANE PROTEIN YDCZ"/>
    <property type="match status" value="1"/>
</dbReference>
<dbReference type="InterPro" id="IPR006750">
    <property type="entry name" value="YdcZ"/>
</dbReference>
<feature type="transmembrane region" description="Helical" evidence="1">
    <location>
        <begin position="126"/>
        <end position="143"/>
    </location>
</feature>
<keyword evidence="1" id="KW-0472">Membrane</keyword>
<keyword evidence="3" id="KW-1185">Reference proteome</keyword>
<feature type="transmembrane region" description="Helical" evidence="1">
    <location>
        <begin position="68"/>
        <end position="87"/>
    </location>
</feature>
<feature type="transmembrane region" description="Helical" evidence="1">
    <location>
        <begin position="37"/>
        <end position="56"/>
    </location>
</feature>
<dbReference type="RefSeq" id="WP_097160077.1">
    <property type="nucleotide sequence ID" value="NZ_JBEPMQ010000011.1"/>
</dbReference>
<dbReference type="EMBL" id="OAOP01000010">
    <property type="protein sequence ID" value="SNX74703.1"/>
    <property type="molecule type" value="Genomic_DNA"/>
</dbReference>
<dbReference type="Pfam" id="PF04657">
    <property type="entry name" value="DMT_YdcZ"/>
    <property type="match status" value="1"/>
</dbReference>
<reference evidence="2 3" key="1">
    <citation type="submission" date="2017-08" db="EMBL/GenBank/DDBJ databases">
        <authorList>
            <person name="de Groot N.N."/>
        </authorList>
    </citation>
    <scope>NUCLEOTIDE SEQUENCE [LARGE SCALE GENOMIC DNA]</scope>
    <source>
        <strain evidence="2 3">JC228</strain>
    </source>
</reference>
<sequence length="144" mass="15140">MEKIIILLLAVIGGAAVAVQSQVNGGLGRKIGVLEGSFISFLVGTLILFFAVLFFGKGNLLATFEVPNWQLIGGLLGALYVVINIFAVPKIGVASTLIAVVAGQIAIGAVIDHFGLFGGTRIPIDGTKFFALLLMFVSIYLFNK</sequence>
<keyword evidence="1" id="KW-0812">Transmembrane</keyword>
<dbReference type="AlphaFoldDB" id="A0A285D6B9"/>
<dbReference type="GO" id="GO:0005886">
    <property type="term" value="C:plasma membrane"/>
    <property type="evidence" value="ECO:0007669"/>
    <property type="project" value="TreeGrafter"/>
</dbReference>
<organism evidence="2 3">
    <name type="scientific">Bacillus oleivorans</name>
    <dbReference type="NCBI Taxonomy" id="1448271"/>
    <lineage>
        <taxon>Bacteria</taxon>
        <taxon>Bacillati</taxon>
        <taxon>Bacillota</taxon>
        <taxon>Bacilli</taxon>
        <taxon>Bacillales</taxon>
        <taxon>Bacillaceae</taxon>
        <taxon>Bacillus</taxon>
    </lineage>
</organism>
<name>A0A285D6B9_9BACI</name>
<feature type="transmembrane region" description="Helical" evidence="1">
    <location>
        <begin position="93"/>
        <end position="114"/>
    </location>
</feature>
<keyword evidence="1" id="KW-1133">Transmembrane helix</keyword>